<organism evidence="4 5">
    <name type="scientific">Rhodoferax sediminis</name>
    <dbReference type="NCBI Taxonomy" id="2509614"/>
    <lineage>
        <taxon>Bacteria</taxon>
        <taxon>Pseudomonadati</taxon>
        <taxon>Pseudomonadota</taxon>
        <taxon>Betaproteobacteria</taxon>
        <taxon>Burkholderiales</taxon>
        <taxon>Comamonadaceae</taxon>
        <taxon>Rhodoferax</taxon>
    </lineage>
</organism>
<dbReference type="Proteomes" id="UP000316798">
    <property type="component" value="Chromosome"/>
</dbReference>
<dbReference type="InterPro" id="IPR004136">
    <property type="entry name" value="NMO"/>
</dbReference>
<dbReference type="Gene3D" id="3.20.20.70">
    <property type="entry name" value="Aldolase class I"/>
    <property type="match status" value="1"/>
</dbReference>
<evidence type="ECO:0000256" key="2">
    <source>
        <dbReference type="ARBA" id="ARBA00022643"/>
    </source>
</evidence>
<dbReference type="OrthoDB" id="9778912at2"/>
<protein>
    <submittedName>
        <fullName evidence="4">Nitronate monooxygenase</fullName>
    </submittedName>
</protein>
<dbReference type="PANTHER" id="PTHR32332">
    <property type="entry name" value="2-NITROPROPANE DIOXYGENASE"/>
    <property type="match status" value="1"/>
</dbReference>
<keyword evidence="3" id="KW-0560">Oxidoreductase</keyword>
<evidence type="ECO:0000313" key="5">
    <source>
        <dbReference type="Proteomes" id="UP000316798"/>
    </source>
</evidence>
<evidence type="ECO:0000256" key="3">
    <source>
        <dbReference type="ARBA" id="ARBA00023002"/>
    </source>
</evidence>
<proteinExistence type="predicted"/>
<dbReference type="EMBL" id="CP035503">
    <property type="protein sequence ID" value="QDL38509.1"/>
    <property type="molecule type" value="Genomic_DNA"/>
</dbReference>
<keyword evidence="5" id="KW-1185">Reference proteome</keyword>
<keyword evidence="2" id="KW-0288">FMN</keyword>
<dbReference type="PANTHER" id="PTHR32332:SF38">
    <property type="entry name" value="MONOOXYGENASE RV1533-RELATED"/>
    <property type="match status" value="1"/>
</dbReference>
<reference evidence="4 5" key="1">
    <citation type="submission" date="2019-01" db="EMBL/GenBank/DDBJ databases">
        <title>Genomic insights into a novel species Rhodoferax sp.</title>
        <authorList>
            <person name="Jin L."/>
        </authorList>
    </citation>
    <scope>NUCLEOTIDE SEQUENCE [LARGE SCALE GENOMIC DNA]</scope>
    <source>
        <strain evidence="4 5">CHu59-6-5</strain>
    </source>
</reference>
<dbReference type="Pfam" id="PF03060">
    <property type="entry name" value="NMO"/>
    <property type="match status" value="1"/>
</dbReference>
<dbReference type="AlphaFoldDB" id="A0A515DDP4"/>
<keyword evidence="4" id="KW-0503">Monooxygenase</keyword>
<dbReference type="GO" id="GO:0018580">
    <property type="term" value="F:nitronate monooxygenase activity"/>
    <property type="evidence" value="ECO:0007669"/>
    <property type="project" value="InterPro"/>
</dbReference>
<keyword evidence="1" id="KW-0285">Flavoprotein</keyword>
<dbReference type="KEGG" id="rhf:EUB48_15345"/>
<dbReference type="SUPFAM" id="SSF51412">
    <property type="entry name" value="Inosine monophosphate dehydrogenase (IMPDH)"/>
    <property type="match status" value="1"/>
</dbReference>
<gene>
    <name evidence="4" type="ORF">EUB48_15345</name>
</gene>
<sequence length="369" mass="39495">MNSSTCSLTTPLCTQLGIRHPIFGFSHSVDVSIAITRAGGFAVLGVARDDPEHIARSIRQIRLAVGDRPFGVDLMFPRLAGDETDVEQVRKKIPAEHQAFVDHLTQKYKVPPATKPHFFTETVRSEALFSAQLSAVLESDANLVAAAVGVPAEVIEQVKRRDKVALALVGAVKHAKAAIDADVDILVAQGYDAGGHTGPVGTFTLVPQIIEAANGLPVIAAGGVGHGRQIAASLAMGAQGVWLGTAWLTTHELHLQDALVDSLITARSEDTVLTRSHSGKSCRILKSGWTEEWSSLEAPEPLPMPYQQALTGPLVAAVEEHGVKGLLYTPAGQSVAWFNQRESVDDVFNRLLDETQMALNCMRRNLGAS</sequence>
<accession>A0A515DDP4</accession>
<evidence type="ECO:0000313" key="4">
    <source>
        <dbReference type="EMBL" id="QDL38509.1"/>
    </source>
</evidence>
<evidence type="ECO:0000256" key="1">
    <source>
        <dbReference type="ARBA" id="ARBA00022630"/>
    </source>
</evidence>
<dbReference type="InterPro" id="IPR013785">
    <property type="entry name" value="Aldolase_TIM"/>
</dbReference>
<name>A0A515DDP4_9BURK</name>
<dbReference type="CDD" id="cd04730">
    <property type="entry name" value="NPD_like"/>
    <property type="match status" value="1"/>
</dbReference>